<feature type="compositionally biased region" description="Low complexity" evidence="1">
    <location>
        <begin position="266"/>
        <end position="282"/>
    </location>
</feature>
<reference evidence="2" key="1">
    <citation type="submission" date="2016-04" db="EMBL/GenBank/DDBJ databases">
        <authorList>
            <person name="Evans L.H."/>
            <person name="Alamgir A."/>
            <person name="Owens N."/>
            <person name="Weber N.D."/>
            <person name="Virtaneva K."/>
            <person name="Barbian K."/>
            <person name="Babar A."/>
            <person name="Rosenke K."/>
        </authorList>
    </citation>
    <scope>NUCLEOTIDE SEQUENCE [LARGE SCALE GENOMIC DNA]</scope>
    <source>
        <strain evidence="2">CBS 101.48</strain>
    </source>
</reference>
<keyword evidence="3" id="KW-1185">Reference proteome</keyword>
<gene>
    <name evidence="2" type="primary">ABSGL_08539.1 scaffold 10403</name>
</gene>
<evidence type="ECO:0000256" key="1">
    <source>
        <dbReference type="SAM" id="MobiDB-lite"/>
    </source>
</evidence>
<dbReference type="Proteomes" id="UP000078561">
    <property type="component" value="Unassembled WGS sequence"/>
</dbReference>
<feature type="region of interest" description="Disordered" evidence="1">
    <location>
        <begin position="1"/>
        <end position="32"/>
    </location>
</feature>
<organism evidence="2">
    <name type="scientific">Absidia glauca</name>
    <name type="common">Pin mould</name>
    <dbReference type="NCBI Taxonomy" id="4829"/>
    <lineage>
        <taxon>Eukaryota</taxon>
        <taxon>Fungi</taxon>
        <taxon>Fungi incertae sedis</taxon>
        <taxon>Mucoromycota</taxon>
        <taxon>Mucoromycotina</taxon>
        <taxon>Mucoromycetes</taxon>
        <taxon>Mucorales</taxon>
        <taxon>Cunninghamellaceae</taxon>
        <taxon>Absidia</taxon>
    </lineage>
</organism>
<dbReference type="InParanoid" id="A0A163JXM4"/>
<dbReference type="AlphaFoldDB" id="A0A163JXM4"/>
<name>A0A163JXM4_ABSGL</name>
<feature type="region of interest" description="Disordered" evidence="1">
    <location>
        <begin position="257"/>
        <end position="288"/>
    </location>
</feature>
<evidence type="ECO:0000313" key="2">
    <source>
        <dbReference type="EMBL" id="SAM02723.1"/>
    </source>
</evidence>
<dbReference type="EMBL" id="LT554008">
    <property type="protein sequence ID" value="SAM02723.1"/>
    <property type="molecule type" value="Genomic_DNA"/>
</dbReference>
<protein>
    <submittedName>
        <fullName evidence="2">Uncharacterized protein</fullName>
    </submittedName>
</protein>
<evidence type="ECO:0000313" key="3">
    <source>
        <dbReference type="Proteomes" id="UP000078561"/>
    </source>
</evidence>
<sequence>MSYHHRRESHVHVPLKRPASSATNEGDGDDSLSSLQHIQIQCEEWIDFHRLQHLINGIDYSIPPTLMKQSLVKIISLQCGFKHRPNRLLGRHVPPNSGNMNLAQPEDIVQSFQIYEDRYGTPILSDANQAMETCLDHVFSTLFCHHLSAKYPLIFSQSYVEKLTNNTKHIPIVARSLQRTMATSGAASRSVFNDKATDYLQITRNKIKTLQTSNLQQRQEHGGEDGVQADIWNDLVMATYYFTKRSDSLRRHRTTVIKAKPPTNATQTSTSSSWDSVVSTTDQSEETL</sequence>
<dbReference type="OrthoDB" id="2287745at2759"/>
<accession>A0A163JXM4</accession>
<proteinExistence type="predicted"/>
<feature type="compositionally biased region" description="Basic residues" evidence="1">
    <location>
        <begin position="1"/>
        <end position="15"/>
    </location>
</feature>